<keyword evidence="2" id="KW-1185">Reference proteome</keyword>
<name>A0ABY7W4J1_9BACT</name>
<dbReference type="RefSeq" id="WP_274154023.1">
    <property type="nucleotide sequence ID" value="NZ_CP117812.1"/>
</dbReference>
<evidence type="ECO:0000313" key="1">
    <source>
        <dbReference type="EMBL" id="WDE99163.1"/>
    </source>
</evidence>
<gene>
    <name evidence="1" type="ORF">PQO03_15110</name>
</gene>
<evidence type="ECO:0000313" key="2">
    <source>
        <dbReference type="Proteomes" id="UP001214250"/>
    </source>
</evidence>
<accession>A0ABY7W4J1</accession>
<organism evidence="1 2">
    <name type="scientific">Lentisphaera profundi</name>
    <dbReference type="NCBI Taxonomy" id="1658616"/>
    <lineage>
        <taxon>Bacteria</taxon>
        <taxon>Pseudomonadati</taxon>
        <taxon>Lentisphaerota</taxon>
        <taxon>Lentisphaeria</taxon>
        <taxon>Lentisphaerales</taxon>
        <taxon>Lentisphaeraceae</taxon>
        <taxon>Lentisphaera</taxon>
    </lineage>
</organism>
<dbReference type="Proteomes" id="UP001214250">
    <property type="component" value="Chromosome 2"/>
</dbReference>
<proteinExistence type="predicted"/>
<sequence length="65" mass="7908">MEKRIRVGKVEDQDDFRRSDLSQLSGDQRLAMLIQMQSRYLRWDLHSNMERVGRLKRKSFRDVPE</sequence>
<dbReference type="EMBL" id="CP117812">
    <property type="protein sequence ID" value="WDE99163.1"/>
    <property type="molecule type" value="Genomic_DNA"/>
</dbReference>
<protein>
    <submittedName>
        <fullName evidence="1">Uncharacterized protein</fullName>
    </submittedName>
</protein>
<reference evidence="1 2" key="1">
    <citation type="submission" date="2023-02" db="EMBL/GenBank/DDBJ databases">
        <title>Genome sequence of Lentisphaera profundi SAORIC-696.</title>
        <authorList>
            <person name="Kim e."/>
            <person name="Cho J.-C."/>
            <person name="Choi A."/>
            <person name="Kang I."/>
        </authorList>
    </citation>
    <scope>NUCLEOTIDE SEQUENCE [LARGE SCALE GENOMIC DNA]</scope>
    <source>
        <strain evidence="1 2">SAORIC-696</strain>
    </source>
</reference>